<dbReference type="AlphaFoldDB" id="A0A9J7DK62"/>
<dbReference type="VEuPathDB" id="VectorBase:MDOMA2_020361"/>
<dbReference type="RefSeq" id="XP_019895493.2">
    <property type="nucleotide sequence ID" value="XM_020039934.2"/>
</dbReference>
<keyword evidence="3" id="KW-1185">Reference proteome</keyword>
<dbReference type="OrthoDB" id="8044527at2759"/>
<dbReference type="KEGG" id="mde:109614446"/>
<organism evidence="3 4">
    <name type="scientific">Musca domestica</name>
    <name type="common">House fly</name>
    <dbReference type="NCBI Taxonomy" id="7370"/>
    <lineage>
        <taxon>Eukaryota</taxon>
        <taxon>Metazoa</taxon>
        <taxon>Ecdysozoa</taxon>
        <taxon>Arthropoda</taxon>
        <taxon>Hexapoda</taxon>
        <taxon>Insecta</taxon>
        <taxon>Pterygota</taxon>
        <taxon>Neoptera</taxon>
        <taxon>Endopterygota</taxon>
        <taxon>Diptera</taxon>
        <taxon>Brachycera</taxon>
        <taxon>Muscomorpha</taxon>
        <taxon>Muscoidea</taxon>
        <taxon>Muscidae</taxon>
        <taxon>Musca</taxon>
    </lineage>
</organism>
<keyword evidence="2" id="KW-0732">Signal</keyword>
<name>A0A9J7DK62_MUSDO</name>
<evidence type="ECO:0000313" key="4">
    <source>
        <dbReference type="RefSeq" id="XP_019895493.2"/>
    </source>
</evidence>
<reference evidence="4" key="1">
    <citation type="submission" date="2025-08" db="UniProtKB">
        <authorList>
            <consortium name="RefSeq"/>
        </authorList>
    </citation>
    <scope>IDENTIFICATION</scope>
    <source>
        <strain evidence="4">Aabys</strain>
        <tissue evidence="4">Whole body</tissue>
    </source>
</reference>
<evidence type="ECO:0000256" key="2">
    <source>
        <dbReference type="SAM" id="SignalP"/>
    </source>
</evidence>
<feature type="chain" id="PRO_5045238541" evidence="2">
    <location>
        <begin position="23"/>
        <end position="376"/>
    </location>
</feature>
<dbReference type="GeneID" id="109614446"/>
<feature type="signal peptide" evidence="2">
    <location>
        <begin position="1"/>
        <end position="22"/>
    </location>
</feature>
<sequence>MFVNIMKYFVFLVLSVIGPIHAFWWRSSPTEPTSTPAPVMKQIPLTYFRTYTYQPMAGNPLPFPLMSSTDYVTNYAALANNPYFNPMLSLLPQAVGAGAGGLAVPATGENENEIKREGRPGKRYGTVVRSWNGANQIPVATKATAGTTSTTTTTTTTPKPTTTSSTTTSTTTTSTTPTPTTTTTSSATITQAAKTTDSLARNDASSAFIKTDAVVNIEAAYPAFNRKVYTNHFNINYNRPVYPYPEYSIYKPASNLNEENNSGASPGPAIPSGGNIEFVPCMCPVNIQNGFPTGLPITGNPSNSIFLAQGRTNPEVEASLELSATDSSESKSSENIPTEAELPLTNFVEDLQMVDVDEANDADVAAEEATQSITAS</sequence>
<proteinExistence type="predicted"/>
<protein>
    <submittedName>
        <fullName evidence="4">Uncharacterized protein LOC109614446</fullName>
    </submittedName>
</protein>
<gene>
    <name evidence="4" type="primary">LOC109614446</name>
</gene>
<evidence type="ECO:0000256" key="1">
    <source>
        <dbReference type="SAM" id="MobiDB-lite"/>
    </source>
</evidence>
<feature type="region of interest" description="Disordered" evidence="1">
    <location>
        <begin position="320"/>
        <end position="344"/>
    </location>
</feature>
<feature type="region of interest" description="Disordered" evidence="1">
    <location>
        <begin position="141"/>
        <end position="188"/>
    </location>
</feature>
<evidence type="ECO:0000313" key="3">
    <source>
        <dbReference type="Proteomes" id="UP001652621"/>
    </source>
</evidence>
<dbReference type="Proteomes" id="UP001652621">
    <property type="component" value="Unplaced"/>
</dbReference>
<accession>A0A9J7DK62</accession>